<dbReference type="InterPro" id="IPR025997">
    <property type="entry name" value="SBP_2_dom"/>
</dbReference>
<dbReference type="EMBL" id="FOLL01000001">
    <property type="protein sequence ID" value="SFB82126.1"/>
    <property type="molecule type" value="Genomic_DNA"/>
</dbReference>
<dbReference type="PROSITE" id="PS00356">
    <property type="entry name" value="HTH_LACI_1"/>
    <property type="match status" value="1"/>
</dbReference>
<accession>A0A1I1E649</accession>
<dbReference type="InterPro" id="IPR000843">
    <property type="entry name" value="HTH_LacI"/>
</dbReference>
<sequence length="354" mass="40218">MGRQKKTELSGVKEIARRANVSIATVDRVIHNRKGVSEATRQKISEIIAEMGFQPNILASRLASKKVNHFAVLIPKSSETDYWESPVKGIERAHQEIKQYGIVLDKYFYDLNDKKSFTKAANLLLQKQCDGVLVAPSFIREATDFTSYCQAKNIPYVFINSDIPGRDSLCYIGPHLYKSGYQAGQLISFGLKAGNVLIVNISREIDSYHHLLRKEDGFRAYFNDNKGGQIELAKIDIRDTDQQSIEETLDAIIAELQGVDALFVTNSRVRSVASYLVKRKLEHKILIGYDFLQENVKYLKQGVIDFLIGQKPEEQGYLGLMTLFQHIVMGGEMAQVNYMPIDIITKENYEFYKN</sequence>
<evidence type="ECO:0000256" key="1">
    <source>
        <dbReference type="ARBA" id="ARBA00023015"/>
    </source>
</evidence>
<protein>
    <submittedName>
        <fullName evidence="5">LacI family transcriptional regulator</fullName>
    </submittedName>
</protein>
<dbReference type="GO" id="GO:0003700">
    <property type="term" value="F:DNA-binding transcription factor activity"/>
    <property type="evidence" value="ECO:0007669"/>
    <property type="project" value="TreeGrafter"/>
</dbReference>
<evidence type="ECO:0000256" key="2">
    <source>
        <dbReference type="ARBA" id="ARBA00023125"/>
    </source>
</evidence>
<evidence type="ECO:0000259" key="4">
    <source>
        <dbReference type="PROSITE" id="PS50932"/>
    </source>
</evidence>
<dbReference type="PANTHER" id="PTHR30146">
    <property type="entry name" value="LACI-RELATED TRANSCRIPTIONAL REPRESSOR"/>
    <property type="match status" value="1"/>
</dbReference>
<reference evidence="5 6" key="1">
    <citation type="submission" date="2016-10" db="EMBL/GenBank/DDBJ databases">
        <authorList>
            <person name="de Groot N.N."/>
        </authorList>
    </citation>
    <scope>NUCLEOTIDE SEQUENCE [LARGE SCALE GENOMIC DNA]</scope>
    <source>
        <strain evidence="5 6">DSM 22900</strain>
    </source>
</reference>
<dbReference type="Proteomes" id="UP000199577">
    <property type="component" value="Unassembled WGS sequence"/>
</dbReference>
<dbReference type="Pfam" id="PF00356">
    <property type="entry name" value="LacI"/>
    <property type="match status" value="1"/>
</dbReference>
<gene>
    <name evidence="5" type="ORF">SAMN05421747_101323</name>
</gene>
<name>A0A1I1E649_9SPHI</name>
<dbReference type="OrthoDB" id="628703at2"/>
<dbReference type="STRING" id="623281.SAMN05421747_101323"/>
<evidence type="ECO:0000313" key="5">
    <source>
        <dbReference type="EMBL" id="SFB82126.1"/>
    </source>
</evidence>
<dbReference type="SUPFAM" id="SSF47413">
    <property type="entry name" value="lambda repressor-like DNA-binding domains"/>
    <property type="match status" value="1"/>
</dbReference>
<dbReference type="PANTHER" id="PTHR30146:SF144">
    <property type="entry name" value="LACI-FAMILY TRANSCRIPTION REGULATOR"/>
    <property type="match status" value="1"/>
</dbReference>
<keyword evidence="3" id="KW-0804">Transcription</keyword>
<keyword evidence="2" id="KW-0238">DNA-binding</keyword>
<dbReference type="Gene3D" id="3.40.50.2300">
    <property type="match status" value="2"/>
</dbReference>
<dbReference type="Gene3D" id="1.10.260.40">
    <property type="entry name" value="lambda repressor-like DNA-binding domains"/>
    <property type="match status" value="1"/>
</dbReference>
<dbReference type="SUPFAM" id="SSF53822">
    <property type="entry name" value="Periplasmic binding protein-like I"/>
    <property type="match status" value="1"/>
</dbReference>
<dbReference type="CDD" id="cd06307">
    <property type="entry name" value="PBP1_sugar_binding"/>
    <property type="match status" value="1"/>
</dbReference>
<evidence type="ECO:0000256" key="3">
    <source>
        <dbReference type="ARBA" id="ARBA00023163"/>
    </source>
</evidence>
<evidence type="ECO:0000313" key="6">
    <source>
        <dbReference type="Proteomes" id="UP000199577"/>
    </source>
</evidence>
<dbReference type="AlphaFoldDB" id="A0A1I1E649"/>
<organism evidence="5 6">
    <name type="scientific">Parapedobacter composti</name>
    <dbReference type="NCBI Taxonomy" id="623281"/>
    <lineage>
        <taxon>Bacteria</taxon>
        <taxon>Pseudomonadati</taxon>
        <taxon>Bacteroidota</taxon>
        <taxon>Sphingobacteriia</taxon>
        <taxon>Sphingobacteriales</taxon>
        <taxon>Sphingobacteriaceae</taxon>
        <taxon>Parapedobacter</taxon>
    </lineage>
</organism>
<dbReference type="InterPro" id="IPR028082">
    <property type="entry name" value="Peripla_BP_I"/>
</dbReference>
<dbReference type="Pfam" id="PF13407">
    <property type="entry name" value="Peripla_BP_4"/>
    <property type="match status" value="1"/>
</dbReference>
<dbReference type="CDD" id="cd01392">
    <property type="entry name" value="HTH_LacI"/>
    <property type="match status" value="1"/>
</dbReference>
<dbReference type="GO" id="GO:0000976">
    <property type="term" value="F:transcription cis-regulatory region binding"/>
    <property type="evidence" value="ECO:0007669"/>
    <property type="project" value="TreeGrafter"/>
</dbReference>
<keyword evidence="6" id="KW-1185">Reference proteome</keyword>
<keyword evidence="1" id="KW-0805">Transcription regulation</keyword>
<proteinExistence type="predicted"/>
<dbReference type="RefSeq" id="WP_090970365.1">
    <property type="nucleotide sequence ID" value="NZ_FOLL01000001.1"/>
</dbReference>
<dbReference type="PROSITE" id="PS50932">
    <property type="entry name" value="HTH_LACI_2"/>
    <property type="match status" value="1"/>
</dbReference>
<dbReference type="InterPro" id="IPR010982">
    <property type="entry name" value="Lambda_DNA-bd_dom_sf"/>
</dbReference>
<dbReference type="SMART" id="SM00354">
    <property type="entry name" value="HTH_LACI"/>
    <property type="match status" value="1"/>
</dbReference>
<feature type="domain" description="HTH lacI-type" evidence="4">
    <location>
        <begin position="10"/>
        <end position="64"/>
    </location>
</feature>